<protein>
    <submittedName>
        <fullName evidence="1">Helicase</fullName>
    </submittedName>
</protein>
<dbReference type="GO" id="GO:0004386">
    <property type="term" value="F:helicase activity"/>
    <property type="evidence" value="ECO:0007669"/>
    <property type="project" value="UniProtKB-KW"/>
</dbReference>
<feature type="non-terminal residue" evidence="1">
    <location>
        <position position="101"/>
    </location>
</feature>
<dbReference type="AlphaFoldDB" id="A0A2N6VJY8"/>
<proteinExistence type="predicted"/>
<dbReference type="EMBL" id="PNHK01000067">
    <property type="protein sequence ID" value="PMD04436.1"/>
    <property type="molecule type" value="Genomic_DNA"/>
</dbReference>
<reference evidence="1 2" key="1">
    <citation type="submission" date="2017-09" db="EMBL/GenBank/DDBJ databases">
        <title>Bacterial strain isolated from the female urinary microbiota.</title>
        <authorList>
            <person name="Thomas-White K."/>
            <person name="Kumar N."/>
            <person name="Forster S."/>
            <person name="Putonti C."/>
            <person name="Lawley T."/>
            <person name="Wolfe A.J."/>
        </authorList>
    </citation>
    <scope>NUCLEOTIDE SEQUENCE [LARGE SCALE GENOMIC DNA]</scope>
    <source>
        <strain evidence="1 2">UMB1301</strain>
    </source>
</reference>
<keyword evidence="1" id="KW-0067">ATP-binding</keyword>
<feature type="non-terminal residue" evidence="1">
    <location>
        <position position="1"/>
    </location>
</feature>
<gene>
    <name evidence="1" type="ORF">CJ199_12085</name>
</gene>
<accession>A0A2N6VJY8</accession>
<keyword evidence="1" id="KW-0547">Nucleotide-binding</keyword>
<keyword evidence="1" id="KW-0378">Hydrolase</keyword>
<organism evidence="1 2">
    <name type="scientific">Brevibacterium paucivorans</name>
    <dbReference type="NCBI Taxonomy" id="170994"/>
    <lineage>
        <taxon>Bacteria</taxon>
        <taxon>Bacillati</taxon>
        <taxon>Actinomycetota</taxon>
        <taxon>Actinomycetes</taxon>
        <taxon>Micrococcales</taxon>
        <taxon>Brevibacteriaceae</taxon>
        <taxon>Brevibacterium</taxon>
    </lineage>
</organism>
<evidence type="ECO:0000313" key="1">
    <source>
        <dbReference type="EMBL" id="PMD04436.1"/>
    </source>
</evidence>
<evidence type="ECO:0000313" key="2">
    <source>
        <dbReference type="Proteomes" id="UP000235598"/>
    </source>
</evidence>
<sequence length="101" mass="11641">PHNGKKESFAELIRLLEPTAVLPGGDIDKTMLDRLVVRRHRYSDDVRREVGADWAEREEPRAIHVPASPKENELARELDEVWLHPTGFSPYSGERNALFPW</sequence>
<keyword evidence="1" id="KW-0347">Helicase</keyword>
<dbReference type="Proteomes" id="UP000235598">
    <property type="component" value="Unassembled WGS sequence"/>
</dbReference>
<name>A0A2N6VJY8_9MICO</name>
<comment type="caution">
    <text evidence="1">The sequence shown here is derived from an EMBL/GenBank/DDBJ whole genome shotgun (WGS) entry which is preliminary data.</text>
</comment>